<evidence type="ECO:0000313" key="1">
    <source>
        <dbReference type="Proteomes" id="UP000887581"/>
    </source>
</evidence>
<sequence>MDNFIRSRCLHSKSTNVENLGFQRSSWRQHSQPQMSNNISDDLLKMRDALARKRSLPRPPVIK</sequence>
<dbReference type="WBParaSite" id="sdigi.contig116.g4647.t1">
    <property type="protein sequence ID" value="sdigi.contig116.g4647.t1"/>
    <property type="gene ID" value="sdigi.contig116.g4647"/>
</dbReference>
<dbReference type="AlphaFoldDB" id="A0A915PHP7"/>
<keyword evidence="1" id="KW-1185">Reference proteome</keyword>
<accession>A0A915PHP7</accession>
<evidence type="ECO:0000313" key="2">
    <source>
        <dbReference type="WBParaSite" id="sdigi.contig116.g4647.t1"/>
    </source>
</evidence>
<reference evidence="2" key="1">
    <citation type="submission" date="2022-11" db="UniProtKB">
        <authorList>
            <consortium name="WormBaseParasite"/>
        </authorList>
    </citation>
    <scope>IDENTIFICATION</scope>
</reference>
<proteinExistence type="predicted"/>
<dbReference type="Proteomes" id="UP000887581">
    <property type="component" value="Unplaced"/>
</dbReference>
<protein>
    <submittedName>
        <fullName evidence="2">Uncharacterized protein</fullName>
    </submittedName>
</protein>
<name>A0A915PHP7_9BILA</name>
<organism evidence="1 2">
    <name type="scientific">Setaria digitata</name>
    <dbReference type="NCBI Taxonomy" id="48799"/>
    <lineage>
        <taxon>Eukaryota</taxon>
        <taxon>Metazoa</taxon>
        <taxon>Ecdysozoa</taxon>
        <taxon>Nematoda</taxon>
        <taxon>Chromadorea</taxon>
        <taxon>Rhabditida</taxon>
        <taxon>Spirurina</taxon>
        <taxon>Spiruromorpha</taxon>
        <taxon>Filarioidea</taxon>
        <taxon>Setariidae</taxon>
        <taxon>Setaria</taxon>
    </lineage>
</organism>